<protein>
    <submittedName>
        <fullName evidence="10">Two component transcriptional regulator, winged helix family</fullName>
    </submittedName>
</protein>
<evidence type="ECO:0000256" key="4">
    <source>
        <dbReference type="ARBA" id="ARBA00023125"/>
    </source>
</evidence>
<dbReference type="SMART" id="SM00448">
    <property type="entry name" value="REC"/>
    <property type="match status" value="1"/>
</dbReference>
<dbReference type="Pfam" id="PF00072">
    <property type="entry name" value="Response_reg"/>
    <property type="match status" value="1"/>
</dbReference>
<dbReference type="SUPFAM" id="SSF52172">
    <property type="entry name" value="CheY-like"/>
    <property type="match status" value="1"/>
</dbReference>
<dbReference type="PROSITE" id="PS50110">
    <property type="entry name" value="RESPONSE_REGULATORY"/>
    <property type="match status" value="1"/>
</dbReference>
<accession>Q1GYM8</accession>
<dbReference type="Gene3D" id="3.40.50.2300">
    <property type="match status" value="1"/>
</dbReference>
<dbReference type="Proteomes" id="UP000002440">
    <property type="component" value="Chromosome"/>
</dbReference>
<feature type="domain" description="Response regulatory" evidence="8">
    <location>
        <begin position="19"/>
        <end position="132"/>
    </location>
</feature>
<dbReference type="GO" id="GO:0032993">
    <property type="term" value="C:protein-DNA complex"/>
    <property type="evidence" value="ECO:0007669"/>
    <property type="project" value="TreeGrafter"/>
</dbReference>
<dbReference type="GO" id="GO:0005829">
    <property type="term" value="C:cytosol"/>
    <property type="evidence" value="ECO:0007669"/>
    <property type="project" value="TreeGrafter"/>
</dbReference>
<dbReference type="PANTHER" id="PTHR48111">
    <property type="entry name" value="REGULATOR OF RPOS"/>
    <property type="match status" value="1"/>
</dbReference>
<dbReference type="InterPro" id="IPR016032">
    <property type="entry name" value="Sig_transdc_resp-reg_C-effctor"/>
</dbReference>
<evidence type="ECO:0000259" key="8">
    <source>
        <dbReference type="PROSITE" id="PS50110"/>
    </source>
</evidence>
<dbReference type="CDD" id="cd00383">
    <property type="entry name" value="trans_reg_C"/>
    <property type="match status" value="1"/>
</dbReference>
<dbReference type="AlphaFoldDB" id="Q1GYM8"/>
<evidence type="ECO:0000256" key="2">
    <source>
        <dbReference type="ARBA" id="ARBA00023012"/>
    </source>
</evidence>
<name>Q1GYM8_METFK</name>
<feature type="modified residue" description="4-aspartylphosphate" evidence="6">
    <location>
        <position position="68"/>
    </location>
</feature>
<keyword evidence="11" id="KW-1185">Reference proteome</keyword>
<gene>
    <name evidence="10" type="ordered locus">Mfla_2394</name>
</gene>
<evidence type="ECO:0000256" key="7">
    <source>
        <dbReference type="PROSITE-ProRule" id="PRU01091"/>
    </source>
</evidence>
<evidence type="ECO:0000259" key="9">
    <source>
        <dbReference type="PROSITE" id="PS51755"/>
    </source>
</evidence>
<dbReference type="GO" id="GO:0006355">
    <property type="term" value="P:regulation of DNA-templated transcription"/>
    <property type="evidence" value="ECO:0007669"/>
    <property type="project" value="InterPro"/>
</dbReference>
<evidence type="ECO:0000313" key="10">
    <source>
        <dbReference type="EMBL" id="ABE50659.1"/>
    </source>
</evidence>
<dbReference type="PANTHER" id="PTHR48111:SF1">
    <property type="entry name" value="TWO-COMPONENT RESPONSE REGULATOR ORR33"/>
    <property type="match status" value="1"/>
</dbReference>
<evidence type="ECO:0000256" key="6">
    <source>
        <dbReference type="PROSITE-ProRule" id="PRU00169"/>
    </source>
</evidence>
<dbReference type="InterPro" id="IPR011006">
    <property type="entry name" value="CheY-like_superfamily"/>
</dbReference>
<sequence length="255" mass="27986">MQRNMNGFHTELNSPSHLRVIIVEDEQDLREETELGLRSLGIEAAGVADAAAFYRALVSKPYDIAVLDIGLPGEDGLSILKYLRSSSNMGIVMLTARGSLNDRVQGLNEGADAYMVKPVDLKELASVLCSLGRRLAAMRVERRRQPSPAPALPAAPVWKLCKTHWSLISPDGVSIPLTPKEYAFLNRLVEKCGQPVPRAHIIHAFGGEVDDFDFHRVEVMISRLRRKGKAITGEPLPIKALPGFGFSFTADCTLT</sequence>
<evidence type="ECO:0000256" key="5">
    <source>
        <dbReference type="ARBA" id="ARBA00023163"/>
    </source>
</evidence>
<dbReference type="Pfam" id="PF00486">
    <property type="entry name" value="Trans_reg_C"/>
    <property type="match status" value="1"/>
</dbReference>
<feature type="DNA-binding region" description="OmpR/PhoB-type" evidence="7">
    <location>
        <begin position="149"/>
        <end position="250"/>
    </location>
</feature>
<dbReference type="CDD" id="cd17574">
    <property type="entry name" value="REC_OmpR"/>
    <property type="match status" value="1"/>
</dbReference>
<dbReference type="InterPro" id="IPR039420">
    <property type="entry name" value="WalR-like"/>
</dbReference>
<dbReference type="Gene3D" id="1.10.10.10">
    <property type="entry name" value="Winged helix-like DNA-binding domain superfamily/Winged helix DNA-binding domain"/>
    <property type="match status" value="1"/>
</dbReference>
<dbReference type="InterPro" id="IPR036388">
    <property type="entry name" value="WH-like_DNA-bd_sf"/>
</dbReference>
<proteinExistence type="predicted"/>
<dbReference type="EMBL" id="CP000284">
    <property type="protein sequence ID" value="ABE50659.1"/>
    <property type="molecule type" value="Genomic_DNA"/>
</dbReference>
<feature type="domain" description="OmpR/PhoB-type" evidence="9">
    <location>
        <begin position="149"/>
        <end position="250"/>
    </location>
</feature>
<dbReference type="SUPFAM" id="SSF46894">
    <property type="entry name" value="C-terminal effector domain of the bipartite response regulators"/>
    <property type="match status" value="1"/>
</dbReference>
<keyword evidence="3" id="KW-0805">Transcription regulation</keyword>
<dbReference type="HOGENOM" id="CLU_000445_30_4_4"/>
<dbReference type="GO" id="GO:0000976">
    <property type="term" value="F:transcription cis-regulatory region binding"/>
    <property type="evidence" value="ECO:0007669"/>
    <property type="project" value="TreeGrafter"/>
</dbReference>
<evidence type="ECO:0000313" key="11">
    <source>
        <dbReference type="Proteomes" id="UP000002440"/>
    </source>
</evidence>
<dbReference type="SMART" id="SM00862">
    <property type="entry name" value="Trans_reg_C"/>
    <property type="match status" value="1"/>
</dbReference>
<dbReference type="InterPro" id="IPR001867">
    <property type="entry name" value="OmpR/PhoB-type_DNA-bd"/>
</dbReference>
<evidence type="ECO:0000256" key="3">
    <source>
        <dbReference type="ARBA" id="ARBA00023015"/>
    </source>
</evidence>
<dbReference type="PROSITE" id="PS51755">
    <property type="entry name" value="OMPR_PHOB"/>
    <property type="match status" value="1"/>
</dbReference>
<organism evidence="10 11">
    <name type="scientific">Methylobacillus flagellatus (strain ATCC 51484 / DSM 6875 / VKM B-1610 / KT)</name>
    <dbReference type="NCBI Taxonomy" id="265072"/>
    <lineage>
        <taxon>Bacteria</taxon>
        <taxon>Pseudomonadati</taxon>
        <taxon>Pseudomonadota</taxon>
        <taxon>Betaproteobacteria</taxon>
        <taxon>Nitrosomonadales</taxon>
        <taxon>Methylophilaceae</taxon>
        <taxon>Methylobacillus</taxon>
    </lineage>
</organism>
<dbReference type="InterPro" id="IPR001789">
    <property type="entry name" value="Sig_transdc_resp-reg_receiver"/>
</dbReference>
<keyword evidence="5" id="KW-0804">Transcription</keyword>
<keyword evidence="4 7" id="KW-0238">DNA-binding</keyword>
<keyword evidence="2" id="KW-0902">Two-component regulatory system</keyword>
<dbReference type="KEGG" id="mfa:Mfla_2394"/>
<dbReference type="STRING" id="265072.Mfla_2394"/>
<evidence type="ECO:0000256" key="1">
    <source>
        <dbReference type="ARBA" id="ARBA00022553"/>
    </source>
</evidence>
<dbReference type="GO" id="GO:0000156">
    <property type="term" value="F:phosphorelay response regulator activity"/>
    <property type="evidence" value="ECO:0007669"/>
    <property type="project" value="TreeGrafter"/>
</dbReference>
<reference evidence="10 11" key="1">
    <citation type="submission" date="2006-03" db="EMBL/GenBank/DDBJ databases">
        <title>Complete sequence of Methylobacillus flagellatus KT.</title>
        <authorList>
            <consortium name="US DOE Joint Genome Institute"/>
            <person name="Copeland A."/>
            <person name="Lucas S."/>
            <person name="Lapidus A."/>
            <person name="Barry K."/>
            <person name="Detter J.C."/>
            <person name="Glavina del Rio T."/>
            <person name="Hammon N."/>
            <person name="Israni S."/>
            <person name="Dalin E."/>
            <person name="Tice H."/>
            <person name="Pitluck S."/>
            <person name="Brettin T."/>
            <person name="Bruce D."/>
            <person name="Han C."/>
            <person name="Tapia R."/>
            <person name="Saunders E."/>
            <person name="Gilna P."/>
            <person name="Schmutz J."/>
            <person name="Larimer F."/>
            <person name="Land M."/>
            <person name="Kyrpides N."/>
            <person name="Anderson I."/>
            <person name="Richardson P."/>
        </authorList>
    </citation>
    <scope>NUCLEOTIDE SEQUENCE [LARGE SCALE GENOMIC DNA]</scope>
    <source>
        <strain evidence="11">KT / ATCC 51484 / DSM 6875</strain>
    </source>
</reference>
<keyword evidence="1 6" id="KW-0597">Phosphoprotein</keyword>
<dbReference type="eggNOG" id="COG0745">
    <property type="taxonomic scope" value="Bacteria"/>
</dbReference>